<dbReference type="AlphaFoldDB" id="A0A4Y2F5C5"/>
<evidence type="ECO:0000313" key="2">
    <source>
        <dbReference type="Proteomes" id="UP000499080"/>
    </source>
</evidence>
<protein>
    <submittedName>
        <fullName evidence="1">Uncharacterized protein</fullName>
    </submittedName>
</protein>
<proteinExistence type="predicted"/>
<evidence type="ECO:0000313" key="1">
    <source>
        <dbReference type="EMBL" id="GBM35997.1"/>
    </source>
</evidence>
<name>A0A4Y2F5C5_ARAVE</name>
<dbReference type="Proteomes" id="UP000499080">
    <property type="component" value="Unassembled WGS sequence"/>
</dbReference>
<keyword evidence="2" id="KW-1185">Reference proteome</keyword>
<sequence>MSPNTPQTAPCDRGPTQAVSGASVNFTREKWFLSLLTSDCRNLGVVLLEFLYRKEGFHSVFVNEDILQFLSSTEKGHPSLLLNWEFPKRFCVPSVSRYGVKRSSLCKFAFVEFSDRPGGYFGEADFSSCSGIFKPRNLKEE</sequence>
<accession>A0A4Y2F5C5</accession>
<organism evidence="1 2">
    <name type="scientific">Araneus ventricosus</name>
    <name type="common">Orbweaver spider</name>
    <name type="synonym">Epeira ventricosa</name>
    <dbReference type="NCBI Taxonomy" id="182803"/>
    <lineage>
        <taxon>Eukaryota</taxon>
        <taxon>Metazoa</taxon>
        <taxon>Ecdysozoa</taxon>
        <taxon>Arthropoda</taxon>
        <taxon>Chelicerata</taxon>
        <taxon>Arachnida</taxon>
        <taxon>Araneae</taxon>
        <taxon>Araneomorphae</taxon>
        <taxon>Entelegynae</taxon>
        <taxon>Araneoidea</taxon>
        <taxon>Araneidae</taxon>
        <taxon>Araneus</taxon>
    </lineage>
</organism>
<gene>
    <name evidence="1" type="ORF">AVEN_78093_1</name>
</gene>
<dbReference type="EMBL" id="BGPR01000800">
    <property type="protein sequence ID" value="GBM35997.1"/>
    <property type="molecule type" value="Genomic_DNA"/>
</dbReference>
<reference evidence="1 2" key="1">
    <citation type="journal article" date="2019" name="Sci. Rep.">
        <title>Orb-weaving spider Araneus ventricosus genome elucidates the spidroin gene catalogue.</title>
        <authorList>
            <person name="Kono N."/>
            <person name="Nakamura H."/>
            <person name="Ohtoshi R."/>
            <person name="Moran D.A.P."/>
            <person name="Shinohara A."/>
            <person name="Yoshida Y."/>
            <person name="Fujiwara M."/>
            <person name="Mori M."/>
            <person name="Tomita M."/>
            <person name="Arakawa K."/>
        </authorList>
    </citation>
    <scope>NUCLEOTIDE SEQUENCE [LARGE SCALE GENOMIC DNA]</scope>
</reference>
<comment type="caution">
    <text evidence="1">The sequence shown here is derived from an EMBL/GenBank/DDBJ whole genome shotgun (WGS) entry which is preliminary data.</text>
</comment>